<feature type="region of interest" description="Disordered" evidence="4">
    <location>
        <begin position="124"/>
        <end position="146"/>
    </location>
</feature>
<evidence type="ECO:0000259" key="6">
    <source>
        <dbReference type="Pfam" id="PF01464"/>
    </source>
</evidence>
<dbReference type="SUPFAM" id="SSF53955">
    <property type="entry name" value="Lysozyme-like"/>
    <property type="match status" value="1"/>
</dbReference>
<dbReference type="PANTHER" id="PTHR37423">
    <property type="entry name" value="SOLUBLE LYTIC MUREIN TRANSGLYCOSYLASE-RELATED"/>
    <property type="match status" value="1"/>
</dbReference>
<evidence type="ECO:0000256" key="2">
    <source>
        <dbReference type="ARBA" id="ARBA00009387"/>
    </source>
</evidence>
<dbReference type="InterPro" id="IPR008258">
    <property type="entry name" value="Transglycosylase_SLT_dom_1"/>
</dbReference>
<organism evidence="7 8">
    <name type="scientific">Sneathiella marina</name>
    <dbReference type="NCBI Taxonomy" id="2950108"/>
    <lineage>
        <taxon>Bacteria</taxon>
        <taxon>Pseudomonadati</taxon>
        <taxon>Pseudomonadota</taxon>
        <taxon>Alphaproteobacteria</taxon>
        <taxon>Sneathiellales</taxon>
        <taxon>Sneathiellaceae</taxon>
        <taxon>Sneathiella</taxon>
    </lineage>
</organism>
<accession>A0ABY4W8W6</accession>
<evidence type="ECO:0000313" key="8">
    <source>
        <dbReference type="Proteomes" id="UP001056291"/>
    </source>
</evidence>
<evidence type="ECO:0000256" key="1">
    <source>
        <dbReference type="ARBA" id="ARBA00007734"/>
    </source>
</evidence>
<dbReference type="PANTHER" id="PTHR37423:SF2">
    <property type="entry name" value="MEMBRANE-BOUND LYTIC MUREIN TRANSGLYCOSYLASE C"/>
    <property type="match status" value="1"/>
</dbReference>
<sequence>MIFFEKPFFSLPRKVSSIRILLVGLGCFLSFSQGATATDIAPILSLEDKDSYSEVFILQEAGKWKQADKIIKTISNPILMGHVKFQRYMHPTKYRASYEELHLWMKAYYDHPGAHRLHKLAKSRRKPGWKPLSPPLQSRYLGGTGPGQPAYLSRSYKSSRKRSVQTRNNVAHAKRVVRRYLYRDEATNAVKYLEQKKIKKLLDQTEYDQLLEKVAQRYFLYAKDEKAIKYAEAALKKSRKHVPLADWTAGLAAWRLGDIEKAASHFSQLADTRRISDWNYTAANWWASRAYLKLGDPEKAILYLERTAEQPRTFYGLLALRQLGVEKPFNWDLPELSQSDLDWLLKIPSAQRAVALSEIGQFDLAAQELRSAFPSANPRLAPLLLTLSEKIGTPSVAMRMGLYLWESENITWDAAIYPLPKWQPSDGFKVDRALIYAFMRQESGFYSRAKSGVGAKGLMQLMPSTASYLSGDRSLRNRSNKKLFDPAYNLELGQQYLSYLMNIKDVDTNLFHLTAAYNGGPGNLKKWKTRTRFMDDPLFFIEAMPSRETRSFIKRVLTNFWIYRHRMGQDLPGLDQMAVGEWPHYMPLDIDEEKVADNARN</sequence>
<dbReference type="SUPFAM" id="SSF48435">
    <property type="entry name" value="Bacterial muramidases"/>
    <property type="match status" value="1"/>
</dbReference>
<dbReference type="Pfam" id="PF01464">
    <property type="entry name" value="SLT"/>
    <property type="match status" value="1"/>
</dbReference>
<keyword evidence="8" id="KW-1185">Reference proteome</keyword>
<evidence type="ECO:0000256" key="5">
    <source>
        <dbReference type="SAM" id="SignalP"/>
    </source>
</evidence>
<feature type="signal peptide" evidence="5">
    <location>
        <begin position="1"/>
        <end position="37"/>
    </location>
</feature>
<reference evidence="7" key="1">
    <citation type="submission" date="2022-06" db="EMBL/GenBank/DDBJ databases">
        <title>Sneathiella actinostolidae sp. nov., isolated from a sea anemonein the Western Pacific Ocean.</title>
        <authorList>
            <person name="Wei M.J."/>
        </authorList>
    </citation>
    <scope>NUCLEOTIDE SEQUENCE</scope>
    <source>
        <strain evidence="7">PHK-P5</strain>
    </source>
</reference>
<comment type="similarity">
    <text evidence="1">Belongs to the transglycosylase Slt family.</text>
</comment>
<dbReference type="CDD" id="cd13401">
    <property type="entry name" value="Slt70-like"/>
    <property type="match status" value="1"/>
</dbReference>
<dbReference type="InterPro" id="IPR023346">
    <property type="entry name" value="Lysozyme-like_dom_sf"/>
</dbReference>
<evidence type="ECO:0000313" key="7">
    <source>
        <dbReference type="EMBL" id="USG62200.1"/>
    </source>
</evidence>
<evidence type="ECO:0000256" key="4">
    <source>
        <dbReference type="SAM" id="MobiDB-lite"/>
    </source>
</evidence>
<dbReference type="Gene3D" id="1.25.20.10">
    <property type="entry name" value="Bacterial muramidases"/>
    <property type="match status" value="1"/>
</dbReference>
<feature type="domain" description="Transglycosylase SLT" evidence="6">
    <location>
        <begin position="427"/>
        <end position="534"/>
    </location>
</feature>
<dbReference type="RefSeq" id="WP_251935820.1">
    <property type="nucleotide sequence ID" value="NZ_CP098747.1"/>
</dbReference>
<comment type="similarity">
    <text evidence="2">Belongs to the virb1 family.</text>
</comment>
<proteinExistence type="inferred from homology"/>
<dbReference type="InterPro" id="IPR008939">
    <property type="entry name" value="Lytic_TGlycosylase_superhlx_U"/>
</dbReference>
<evidence type="ECO:0000256" key="3">
    <source>
        <dbReference type="ARBA" id="ARBA00022729"/>
    </source>
</evidence>
<dbReference type="Gene3D" id="1.10.530.10">
    <property type="match status" value="1"/>
</dbReference>
<keyword evidence="3 5" id="KW-0732">Signal</keyword>
<protein>
    <submittedName>
        <fullName evidence="7">Transglycosylase SLT domain-containing protein</fullName>
    </submittedName>
</protein>
<feature type="chain" id="PRO_5046643306" evidence="5">
    <location>
        <begin position="38"/>
        <end position="601"/>
    </location>
</feature>
<gene>
    <name evidence="7" type="ORF">NBZ79_04315</name>
</gene>
<name>A0ABY4W8W6_9PROT</name>
<dbReference type="EMBL" id="CP098747">
    <property type="protein sequence ID" value="USG62200.1"/>
    <property type="molecule type" value="Genomic_DNA"/>
</dbReference>
<dbReference type="Proteomes" id="UP001056291">
    <property type="component" value="Chromosome"/>
</dbReference>